<dbReference type="Proteomes" id="UP000240739">
    <property type="component" value="Unassembled WGS sequence"/>
</dbReference>
<dbReference type="InterPro" id="IPR011990">
    <property type="entry name" value="TPR-like_helical_dom_sf"/>
</dbReference>
<keyword evidence="2" id="KW-0732">Signal</keyword>
<accession>A0A2T4UG83</accession>
<dbReference type="Pfam" id="PF07705">
    <property type="entry name" value="CARDB"/>
    <property type="match status" value="1"/>
</dbReference>
<dbReference type="Gene3D" id="2.60.40.10">
    <property type="entry name" value="Immunoglobulins"/>
    <property type="match status" value="1"/>
</dbReference>
<dbReference type="InterPro" id="IPR011635">
    <property type="entry name" value="CARDB"/>
</dbReference>
<evidence type="ECO:0000259" key="3">
    <source>
        <dbReference type="Pfam" id="PF07705"/>
    </source>
</evidence>
<dbReference type="AlphaFoldDB" id="A0A2T4UG83"/>
<reference evidence="4 5" key="1">
    <citation type="submission" date="2018-03" db="EMBL/GenBank/DDBJ databases">
        <title>Aquarubrobacter algicola gen. nov., sp. nov., a novel actinobacterium isolated from shallow eutrophic lake during the end of cyanobacterial harmful algal blooms.</title>
        <authorList>
            <person name="Chun S.J."/>
        </authorList>
    </citation>
    <scope>NUCLEOTIDE SEQUENCE [LARGE SCALE GENOMIC DNA]</scope>
    <source>
        <strain evidence="4 5">Seoho-28</strain>
    </source>
</reference>
<dbReference type="SUPFAM" id="SSF48452">
    <property type="entry name" value="TPR-like"/>
    <property type="match status" value="1"/>
</dbReference>
<feature type="compositionally biased region" description="Basic residues" evidence="1">
    <location>
        <begin position="1"/>
        <end position="11"/>
    </location>
</feature>
<dbReference type="GO" id="GO:0005975">
    <property type="term" value="P:carbohydrate metabolic process"/>
    <property type="evidence" value="ECO:0007669"/>
    <property type="project" value="UniProtKB-ARBA"/>
</dbReference>
<evidence type="ECO:0000256" key="2">
    <source>
        <dbReference type="SAM" id="SignalP"/>
    </source>
</evidence>
<protein>
    <recommendedName>
        <fullName evidence="3">CARDB domain-containing protein</fullName>
    </recommendedName>
</protein>
<comment type="caution">
    <text evidence="4">The sequence shown here is derived from an EMBL/GenBank/DDBJ whole genome shotgun (WGS) entry which is preliminary data.</text>
</comment>
<evidence type="ECO:0000313" key="5">
    <source>
        <dbReference type="Proteomes" id="UP000240739"/>
    </source>
</evidence>
<gene>
    <name evidence="4" type="ORF">C7Y72_00475</name>
</gene>
<sequence length="815" mass="85321">MPAAGRRRRVRSMPSIRPPRPRPGAALPAAALAGALIALPSATAVAAPAGPANLRVTAVTATTPSVAAGATLAVRDTTRNTGRARARASHTRYYLSADVAASLAARRASTADPRGADADVALVGARAVPALRPARAARARRTVRVTVPATVRPGTYRLLACADDRGAVREARETDNCRAGGPVTVSGGTAATGDFTSFNDALAVLPDARIASQLPSLKGLGCTPAVPRRAVKDLRAALRGARAALTVQVGAPAMAAFASSTEARTADAARGAALGALTEGNLGAALVAQLRAAELAPHDRDVLQNTAALATSAGLPNEALALLDAATKADPVTPLASGLDRRAGAAQIRAVALQQLGRAAEARTVLARVPALDPALGAEAASSQAADLLCAGGSDAAVIAKLRRSAKRRATATGEPTPPTAFDESGGRASTLRPFRFPANPRQAAELKPYYDDLAMGRAAAEIDARNQARDEVQARLRDREVGPAQRRRELALRRVISQVHARPEAKALFDAAGREVDEAITISNAFFNPPDGQESRWLELSRAASDACRNVRPNPRPCEIQRMRETCTPEVKAATARIVDHLSRARAYAEQELALQSRIISGLASNFDDPDNRAEQVLLIQSLEHIASLSFIGPLQGWGVHLRRTYDECVESPDGSADPAAATPDAAAGSIEGPEACNAVTKSFNFVLDTSKLIDLPTKLPKIKVNCERIQVAYEFGKSNWAQAFAQVDWKFRAGTVTAFVGVRGKIEIAGREDQLKGGLYITASKDGVEDLGFRVSPGSSVKIGPVVEIQTKADWDLSFVPGFQALGGLVSGV</sequence>
<organism evidence="4 5">
    <name type="scientific">Paraconexibacter algicola</name>
    <dbReference type="NCBI Taxonomy" id="2133960"/>
    <lineage>
        <taxon>Bacteria</taxon>
        <taxon>Bacillati</taxon>
        <taxon>Actinomycetota</taxon>
        <taxon>Thermoleophilia</taxon>
        <taxon>Solirubrobacterales</taxon>
        <taxon>Paraconexibacteraceae</taxon>
        <taxon>Paraconexibacter</taxon>
    </lineage>
</organism>
<feature type="signal peptide" evidence="2">
    <location>
        <begin position="1"/>
        <end position="46"/>
    </location>
</feature>
<proteinExistence type="predicted"/>
<feature type="region of interest" description="Disordered" evidence="1">
    <location>
        <begin position="1"/>
        <end position="24"/>
    </location>
</feature>
<feature type="chain" id="PRO_5015505640" description="CARDB domain-containing protein" evidence="2">
    <location>
        <begin position="47"/>
        <end position="815"/>
    </location>
</feature>
<dbReference type="Gene3D" id="1.25.40.10">
    <property type="entry name" value="Tetratricopeptide repeat domain"/>
    <property type="match status" value="1"/>
</dbReference>
<evidence type="ECO:0000256" key="1">
    <source>
        <dbReference type="SAM" id="MobiDB-lite"/>
    </source>
</evidence>
<dbReference type="InterPro" id="IPR013783">
    <property type="entry name" value="Ig-like_fold"/>
</dbReference>
<feature type="domain" description="CARDB" evidence="3">
    <location>
        <begin position="54"/>
        <end position="178"/>
    </location>
</feature>
<evidence type="ECO:0000313" key="4">
    <source>
        <dbReference type="EMBL" id="PTL58227.1"/>
    </source>
</evidence>
<name>A0A2T4UG83_9ACTN</name>
<feature type="region of interest" description="Disordered" evidence="1">
    <location>
        <begin position="408"/>
        <end position="429"/>
    </location>
</feature>
<dbReference type="EMBL" id="PYYB01000001">
    <property type="protein sequence ID" value="PTL58227.1"/>
    <property type="molecule type" value="Genomic_DNA"/>
</dbReference>
<keyword evidence="5" id="KW-1185">Reference proteome</keyword>